<organism evidence="3">
    <name type="scientific">Epinephelus coioides</name>
    <name type="common">Orange-spotted grouper</name>
    <name type="synonym">Epinephelus nebulosus</name>
    <dbReference type="NCBI Taxonomy" id="94232"/>
    <lineage>
        <taxon>Eukaryota</taxon>
        <taxon>Metazoa</taxon>
        <taxon>Chordata</taxon>
        <taxon>Craniata</taxon>
        <taxon>Vertebrata</taxon>
        <taxon>Euteleostomi</taxon>
        <taxon>Actinopterygii</taxon>
        <taxon>Neopterygii</taxon>
        <taxon>Teleostei</taxon>
        <taxon>Neoteleostei</taxon>
        <taxon>Acanthomorphata</taxon>
        <taxon>Eupercaria</taxon>
        <taxon>Perciformes</taxon>
        <taxon>Serranoidei</taxon>
        <taxon>Serranidae</taxon>
        <taxon>Epinephelinae</taxon>
        <taxon>Epinephelini</taxon>
        <taxon>Epinephelus</taxon>
    </lineage>
</organism>
<dbReference type="SMART" id="SM00034">
    <property type="entry name" value="CLECT"/>
    <property type="match status" value="1"/>
</dbReference>
<sequence length="162" mass="17812">MASSLLLIVVLCLTSGLWIGANASCEDECCRTCPDGWTPFGKKCYQFHHAPKTWADAERFCTTLGGNLASLHTQGQYKAFRQVILRVTGTHTNTWVGSYDSAGEGVWLNSDGSLFDFKGWAKGEPSNSGGKEHCMEINFEGKDFINDTPCNQKKSFACARDL</sequence>
<dbReference type="InterPro" id="IPR050111">
    <property type="entry name" value="C-type_lectin/snaclec_domain"/>
</dbReference>
<dbReference type="SUPFAM" id="SSF56436">
    <property type="entry name" value="C-type lectin-like"/>
    <property type="match status" value="1"/>
</dbReference>
<dbReference type="Gene3D" id="3.10.100.10">
    <property type="entry name" value="Mannose-Binding Protein A, subunit A"/>
    <property type="match status" value="1"/>
</dbReference>
<feature type="chain" id="PRO_5003343155" evidence="1">
    <location>
        <begin position="24"/>
        <end position="162"/>
    </location>
</feature>
<dbReference type="InterPro" id="IPR016186">
    <property type="entry name" value="C-type_lectin-like/link_sf"/>
</dbReference>
<dbReference type="EMBL" id="HQ441116">
    <property type="protein sequence ID" value="AEG78415.1"/>
    <property type="molecule type" value="mRNA"/>
</dbReference>
<dbReference type="CDD" id="cd00037">
    <property type="entry name" value="CLECT"/>
    <property type="match status" value="1"/>
</dbReference>
<dbReference type="GO" id="GO:0030246">
    <property type="term" value="F:carbohydrate binding"/>
    <property type="evidence" value="ECO:0007669"/>
    <property type="project" value="UniProtKB-KW"/>
</dbReference>
<protein>
    <submittedName>
        <fullName evidence="3">C-type lectin-like protein</fullName>
    </submittedName>
</protein>
<dbReference type="InterPro" id="IPR016187">
    <property type="entry name" value="CTDL_fold"/>
</dbReference>
<dbReference type="PROSITE" id="PS50041">
    <property type="entry name" value="C_TYPE_LECTIN_2"/>
    <property type="match status" value="1"/>
</dbReference>
<accession>F6KMP1</accession>
<reference evidence="3" key="1">
    <citation type="submission" date="2010-10" db="EMBL/GenBank/DDBJ databases">
        <title>Differential gene expression of grouper iridovirus/LPS/poly I:C treated orange-spotted grouper (Epinephelus coioides).</title>
        <authorList>
            <person name="Wu M.-S."/>
            <person name="Chen C.-W."/>
            <person name="Huang H.-H."/>
            <person name="Chang C.-Y."/>
        </authorList>
    </citation>
    <scope>NUCLEOTIDE SEQUENCE</scope>
</reference>
<evidence type="ECO:0000259" key="2">
    <source>
        <dbReference type="PROSITE" id="PS50041"/>
    </source>
</evidence>
<feature type="domain" description="C-type lectin" evidence="2">
    <location>
        <begin position="40"/>
        <end position="159"/>
    </location>
</feature>
<evidence type="ECO:0000256" key="1">
    <source>
        <dbReference type="SAM" id="SignalP"/>
    </source>
</evidence>
<proteinExistence type="evidence at transcript level"/>
<dbReference type="AlphaFoldDB" id="F6KMP1"/>
<dbReference type="Pfam" id="PF00059">
    <property type="entry name" value="Lectin_C"/>
    <property type="match status" value="1"/>
</dbReference>
<dbReference type="InterPro" id="IPR001304">
    <property type="entry name" value="C-type_lectin-like"/>
</dbReference>
<dbReference type="PANTHER" id="PTHR22803">
    <property type="entry name" value="MANNOSE, PHOSPHOLIPASE, LECTIN RECEPTOR RELATED"/>
    <property type="match status" value="1"/>
</dbReference>
<keyword evidence="1" id="KW-0732">Signal</keyword>
<keyword evidence="3" id="KW-0430">Lectin</keyword>
<feature type="signal peptide" evidence="1">
    <location>
        <begin position="1"/>
        <end position="23"/>
    </location>
</feature>
<name>F6KMP1_EPICO</name>
<evidence type="ECO:0000313" key="3">
    <source>
        <dbReference type="EMBL" id="AEG78415.1"/>
    </source>
</evidence>